<dbReference type="InterPro" id="IPR023393">
    <property type="entry name" value="START-like_dom_sf"/>
</dbReference>
<name>A3V9T5_9RHOB</name>
<dbReference type="Gene3D" id="3.30.530.20">
    <property type="match status" value="1"/>
</dbReference>
<dbReference type="Pfam" id="PF08327">
    <property type="entry name" value="AHSA1"/>
    <property type="match status" value="1"/>
</dbReference>
<evidence type="ECO:0000256" key="1">
    <source>
        <dbReference type="ARBA" id="ARBA00006817"/>
    </source>
</evidence>
<organism evidence="3 4">
    <name type="scientific">Maritimibacter alkaliphilus HTCC2654</name>
    <dbReference type="NCBI Taxonomy" id="314271"/>
    <lineage>
        <taxon>Bacteria</taxon>
        <taxon>Pseudomonadati</taxon>
        <taxon>Pseudomonadota</taxon>
        <taxon>Alphaproteobacteria</taxon>
        <taxon>Rhodobacterales</taxon>
        <taxon>Roseobacteraceae</taxon>
        <taxon>Maritimibacter</taxon>
    </lineage>
</organism>
<comment type="caution">
    <text evidence="3">The sequence shown here is derived from an EMBL/GenBank/DDBJ whole genome shotgun (WGS) entry which is preliminary data.</text>
</comment>
<reference evidence="3 4" key="1">
    <citation type="journal article" date="2010" name="J. Bacteriol.">
        <title>Genome sequences of Pelagibaca bermudensis HTCC2601T and Maritimibacter alkaliphilus HTCC2654T, the type strains of two marine Roseobacter genera.</title>
        <authorList>
            <person name="Thrash J.C."/>
            <person name="Cho J.C."/>
            <person name="Ferriera S."/>
            <person name="Johnson J."/>
            <person name="Vergin K.L."/>
            <person name="Giovannoni S.J."/>
        </authorList>
    </citation>
    <scope>NUCLEOTIDE SEQUENCE [LARGE SCALE GENOMIC DNA]</scope>
    <source>
        <strain evidence="3 4">HTCC2654</strain>
    </source>
</reference>
<dbReference type="STRING" id="314271.RB2654_18873"/>
<dbReference type="Proteomes" id="UP000002931">
    <property type="component" value="Unassembled WGS sequence"/>
</dbReference>
<comment type="similarity">
    <text evidence="1">Belongs to the AHA1 family.</text>
</comment>
<keyword evidence="4" id="KW-1185">Reference proteome</keyword>
<evidence type="ECO:0000313" key="3">
    <source>
        <dbReference type="EMBL" id="EAQ14676.1"/>
    </source>
</evidence>
<dbReference type="CDD" id="cd08896">
    <property type="entry name" value="SRPBCC_CalC_Aha1-like_3"/>
    <property type="match status" value="1"/>
</dbReference>
<dbReference type="InterPro" id="IPR013538">
    <property type="entry name" value="ASHA1/2-like_C"/>
</dbReference>
<dbReference type="EMBL" id="AAMT01000001">
    <property type="protein sequence ID" value="EAQ14676.1"/>
    <property type="molecule type" value="Genomic_DNA"/>
</dbReference>
<dbReference type="RefSeq" id="WP_008334459.1">
    <property type="nucleotide sequence ID" value="NZ_CH902578.1"/>
</dbReference>
<dbReference type="eggNOG" id="COG3832">
    <property type="taxonomic scope" value="Bacteria"/>
</dbReference>
<evidence type="ECO:0000259" key="2">
    <source>
        <dbReference type="Pfam" id="PF08327"/>
    </source>
</evidence>
<feature type="domain" description="Activator of Hsp90 ATPase homologue 1/2-like C-terminal" evidence="2">
    <location>
        <begin position="20"/>
        <end position="154"/>
    </location>
</feature>
<gene>
    <name evidence="3" type="ORF">RB2654_18873</name>
</gene>
<evidence type="ECO:0000313" key="4">
    <source>
        <dbReference type="Proteomes" id="UP000002931"/>
    </source>
</evidence>
<dbReference type="AlphaFoldDB" id="A3V9T5"/>
<dbReference type="SUPFAM" id="SSF55961">
    <property type="entry name" value="Bet v1-like"/>
    <property type="match status" value="1"/>
</dbReference>
<dbReference type="OrthoDB" id="9805228at2"/>
<dbReference type="HOGENOM" id="CLU_108923_6_1_5"/>
<accession>A3V9T5</accession>
<sequence>MDPFAFNPDTDLELTRTVSATPATLWRCLTDPDLLAQWFCPKPWQVRGAVIDPRPGGIFHTPMFGPNGETQDAGPGCVLIADEGRTFAFTDAMTPGFHPKGSAFLTGVYMLEATEAGTKVTARALHADGATRDSHESMGFFDGWGTAIDQLGDLASTL</sequence>
<proteinExistence type="inferred from homology"/>
<protein>
    <recommendedName>
        <fullName evidence="2">Activator of Hsp90 ATPase homologue 1/2-like C-terminal domain-containing protein</fullName>
    </recommendedName>
</protein>